<feature type="compositionally biased region" description="Low complexity" evidence="1">
    <location>
        <begin position="136"/>
        <end position="146"/>
    </location>
</feature>
<keyword evidence="3" id="KW-1185">Reference proteome</keyword>
<name>A0A0L0NEE1_TOLOC</name>
<dbReference type="AlphaFoldDB" id="A0A0L0NEE1"/>
<feature type="compositionally biased region" description="Basic and acidic residues" evidence="1">
    <location>
        <begin position="249"/>
        <end position="261"/>
    </location>
</feature>
<reference evidence="2 3" key="1">
    <citation type="journal article" date="2015" name="BMC Genomics">
        <title>The genome of the truffle-parasite Tolypocladium ophioglossoides and the evolution of antifungal peptaibiotics.</title>
        <authorList>
            <person name="Quandt C.A."/>
            <person name="Bushley K.E."/>
            <person name="Spatafora J.W."/>
        </authorList>
    </citation>
    <scope>NUCLEOTIDE SEQUENCE [LARGE SCALE GENOMIC DNA]</scope>
    <source>
        <strain evidence="2 3">CBS 100239</strain>
    </source>
</reference>
<comment type="caution">
    <text evidence="2">The sequence shown here is derived from an EMBL/GenBank/DDBJ whole genome shotgun (WGS) entry which is preliminary data.</text>
</comment>
<feature type="region of interest" description="Disordered" evidence="1">
    <location>
        <begin position="126"/>
        <end position="146"/>
    </location>
</feature>
<evidence type="ECO:0000313" key="3">
    <source>
        <dbReference type="Proteomes" id="UP000036947"/>
    </source>
</evidence>
<dbReference type="EMBL" id="LFRF01000005">
    <property type="protein sequence ID" value="KND92517.1"/>
    <property type="molecule type" value="Genomic_DNA"/>
</dbReference>
<sequence length="356" mass="38386">MLNIFLNMARASMRCIFNLTCPGCWCLTQERLFRHTKAPSCILIVIQHLVGNHAHCQSAGTLPPLNWAALNALDHDRRHLFASASVGSRVELVHRRRLELARADAILKQHVELAIGATLGLGKAEVGPQGTGEAGPGPEEPGLGAPVPGRRVEHARGDDVGGDADDVVHVAGQHDRLGAQACRGELRHEGVADWADGGVVGKGVDEEHRANGPLCRHVLAAGKRSTADNQQHAAHEQLAREVQGPSAKPAHEEPGRHGPDRAESILAEGHAERVIDRHAGLLVKVRRVTHKGRATERLDHPRHAHNLGAAKVDALEQGQVRGARFNLPLHLVCVHHHRHRLVGLEVDTGVAGRQAD</sequence>
<protein>
    <submittedName>
        <fullName evidence="2">Uncharacterized protein</fullName>
    </submittedName>
</protein>
<dbReference type="Proteomes" id="UP000036947">
    <property type="component" value="Unassembled WGS sequence"/>
</dbReference>
<organism evidence="2 3">
    <name type="scientific">Tolypocladium ophioglossoides (strain CBS 100239)</name>
    <name type="common">Snaketongue truffleclub</name>
    <name type="synonym">Elaphocordyceps ophioglossoides</name>
    <dbReference type="NCBI Taxonomy" id="1163406"/>
    <lineage>
        <taxon>Eukaryota</taxon>
        <taxon>Fungi</taxon>
        <taxon>Dikarya</taxon>
        <taxon>Ascomycota</taxon>
        <taxon>Pezizomycotina</taxon>
        <taxon>Sordariomycetes</taxon>
        <taxon>Hypocreomycetidae</taxon>
        <taxon>Hypocreales</taxon>
        <taxon>Ophiocordycipitaceae</taxon>
        <taxon>Tolypocladium</taxon>
    </lineage>
</organism>
<feature type="region of interest" description="Disordered" evidence="1">
    <location>
        <begin position="223"/>
        <end position="261"/>
    </location>
</feature>
<proteinExistence type="predicted"/>
<evidence type="ECO:0000256" key="1">
    <source>
        <dbReference type="SAM" id="MobiDB-lite"/>
    </source>
</evidence>
<accession>A0A0L0NEE1</accession>
<evidence type="ECO:0000313" key="2">
    <source>
        <dbReference type="EMBL" id="KND92517.1"/>
    </source>
</evidence>
<gene>
    <name evidence="2" type="ORF">TOPH_02779</name>
</gene>